<keyword evidence="3" id="KW-1185">Reference proteome</keyword>
<dbReference type="AlphaFoldDB" id="A0A9N7V1T9"/>
<evidence type="ECO:0000313" key="2">
    <source>
        <dbReference type="EMBL" id="CAB1441427.1"/>
    </source>
</evidence>
<feature type="region of interest" description="Disordered" evidence="1">
    <location>
        <begin position="72"/>
        <end position="103"/>
    </location>
</feature>
<sequence length="103" mass="11188">MLGKRARSPLCCHGAQIPGEGKDALSAAARFHAGLGSERCATTRVQTHNAGLQCAVLFTVRWRCSCRLNVRQEEEEDRPELTLENDTEGAASRSPTGKLGYCI</sequence>
<proteinExistence type="predicted"/>
<reference evidence="2" key="1">
    <citation type="submission" date="2020-03" db="EMBL/GenBank/DDBJ databases">
        <authorList>
            <person name="Weist P."/>
        </authorList>
    </citation>
    <scope>NUCLEOTIDE SEQUENCE</scope>
</reference>
<dbReference type="Proteomes" id="UP001153269">
    <property type="component" value="Unassembled WGS sequence"/>
</dbReference>
<comment type="caution">
    <text evidence="2">The sequence shown here is derived from an EMBL/GenBank/DDBJ whole genome shotgun (WGS) entry which is preliminary data.</text>
</comment>
<name>A0A9N7V1T9_PLEPL</name>
<evidence type="ECO:0000313" key="3">
    <source>
        <dbReference type="Proteomes" id="UP001153269"/>
    </source>
</evidence>
<protein>
    <submittedName>
        <fullName evidence="2">Uncharacterized protein</fullName>
    </submittedName>
</protein>
<gene>
    <name evidence="2" type="ORF">PLEPLA_LOCUS29200</name>
</gene>
<dbReference type="EMBL" id="CADEAL010002646">
    <property type="protein sequence ID" value="CAB1441427.1"/>
    <property type="molecule type" value="Genomic_DNA"/>
</dbReference>
<evidence type="ECO:0000256" key="1">
    <source>
        <dbReference type="SAM" id="MobiDB-lite"/>
    </source>
</evidence>
<feature type="compositionally biased region" description="Acidic residues" evidence="1">
    <location>
        <begin position="73"/>
        <end position="87"/>
    </location>
</feature>
<accession>A0A9N7V1T9</accession>
<organism evidence="2 3">
    <name type="scientific">Pleuronectes platessa</name>
    <name type="common">European plaice</name>
    <dbReference type="NCBI Taxonomy" id="8262"/>
    <lineage>
        <taxon>Eukaryota</taxon>
        <taxon>Metazoa</taxon>
        <taxon>Chordata</taxon>
        <taxon>Craniata</taxon>
        <taxon>Vertebrata</taxon>
        <taxon>Euteleostomi</taxon>
        <taxon>Actinopterygii</taxon>
        <taxon>Neopterygii</taxon>
        <taxon>Teleostei</taxon>
        <taxon>Neoteleostei</taxon>
        <taxon>Acanthomorphata</taxon>
        <taxon>Carangaria</taxon>
        <taxon>Pleuronectiformes</taxon>
        <taxon>Pleuronectoidei</taxon>
        <taxon>Pleuronectidae</taxon>
        <taxon>Pleuronectes</taxon>
    </lineage>
</organism>